<gene>
    <name evidence="2" type="ORF">K9W46_00700</name>
</gene>
<evidence type="ECO:0008006" key="3">
    <source>
        <dbReference type="Google" id="ProtNLM"/>
    </source>
</evidence>
<keyword evidence="1" id="KW-0812">Transmembrane</keyword>
<dbReference type="AlphaFoldDB" id="A0A9Y1BRH2"/>
<dbReference type="EMBL" id="CP084167">
    <property type="protein sequence ID" value="UJG43717.1"/>
    <property type="molecule type" value="Genomic_DNA"/>
</dbReference>
<dbReference type="InterPro" id="IPR029058">
    <property type="entry name" value="AB_hydrolase_fold"/>
</dbReference>
<feature type="transmembrane region" description="Helical" evidence="1">
    <location>
        <begin position="170"/>
        <end position="190"/>
    </location>
</feature>
<dbReference type="SUPFAM" id="SSF53474">
    <property type="entry name" value="alpha/beta-Hydrolases"/>
    <property type="match status" value="1"/>
</dbReference>
<sequence>MNNMVRRPKSEYWLEEEAEKMTLELENGAKLRILYFKAKKKDKDTLNLVFYSGFISYVYIWEKAIEKLREKHDIYFIETREKEFSRFPKDEVIYNTETLAEDFVLALEECKIIGHDMENTVFIGSSIASVAMLEAMGKHNINPLISFHASPQMKYTAADRRKNMHIIGRIPYFIVLLIKPLIFFFYGLKFRKDRDSARRRKHTLARLLQPSQQRWMRKTKTFAAPYEVDKEALKKINSPVIIIGAKEDPEHDEEEVQKLINLIPGSKFIKVEEKADTHNEVFAEIVFEELNKLRKK</sequence>
<organism evidence="2">
    <name type="scientific">Candidatus Heimdallarchaeum endolithica</name>
    <dbReference type="NCBI Taxonomy" id="2876572"/>
    <lineage>
        <taxon>Archaea</taxon>
        <taxon>Promethearchaeati</taxon>
        <taxon>Candidatus Heimdallarchaeota</taxon>
        <taxon>Candidatus Heimdallarchaeia (ex Rinke et al. 2021) (nom. nud.)</taxon>
        <taxon>Candidatus Heimdallarchaeales</taxon>
        <taxon>Candidatus Heimdallarchaeaceae</taxon>
        <taxon>Candidatus Heimdallarchaeum</taxon>
    </lineage>
</organism>
<reference evidence="2" key="1">
    <citation type="journal article" date="2022" name="Nat. Microbiol.">
        <title>Unique mobile elements and scalable gene flow at the prokaryote-eukaryote boundary revealed by circularized Asgard archaea genomes.</title>
        <authorList>
            <person name="Wu F."/>
            <person name="Speth D.R."/>
            <person name="Philosof A."/>
            <person name="Cremiere A."/>
            <person name="Narayanan A."/>
            <person name="Barco R.A."/>
            <person name="Connon S.A."/>
            <person name="Amend J.P."/>
            <person name="Antoshechkin I.A."/>
            <person name="Orphan V.J."/>
        </authorList>
    </citation>
    <scope>NUCLEOTIDE SEQUENCE</scope>
    <source>
        <strain evidence="2">PR6</strain>
    </source>
</reference>
<name>A0A9Y1BRH2_9ARCH</name>
<keyword evidence="1" id="KW-1133">Transmembrane helix</keyword>
<dbReference type="Proteomes" id="UP001200513">
    <property type="component" value="Chromosome"/>
</dbReference>
<proteinExistence type="predicted"/>
<protein>
    <recommendedName>
        <fullName evidence="3">Alpha/beta hydrolase</fullName>
    </recommendedName>
</protein>
<keyword evidence="1" id="KW-0472">Membrane</keyword>
<dbReference type="Gene3D" id="3.40.50.1820">
    <property type="entry name" value="alpha/beta hydrolase"/>
    <property type="match status" value="1"/>
</dbReference>
<accession>A0A9Y1BRH2</accession>
<evidence type="ECO:0000256" key="1">
    <source>
        <dbReference type="SAM" id="Phobius"/>
    </source>
</evidence>
<evidence type="ECO:0000313" key="2">
    <source>
        <dbReference type="EMBL" id="UJG43717.1"/>
    </source>
</evidence>